<feature type="transmembrane region" description="Helical" evidence="6">
    <location>
        <begin position="223"/>
        <end position="246"/>
    </location>
</feature>
<accession>A0A1W1WK75</accession>
<evidence type="ECO:0000256" key="3">
    <source>
        <dbReference type="ARBA" id="ARBA00022692"/>
    </source>
</evidence>
<keyword evidence="3 6" id="KW-0812">Transmembrane</keyword>
<feature type="transmembrane region" description="Helical" evidence="6">
    <location>
        <begin position="346"/>
        <end position="368"/>
    </location>
</feature>
<organism evidence="7 8">
    <name type="scientific">Sulfobacillus thermosulfidooxidans (strain DSM 9293 / VKM B-1269 / AT-1)</name>
    <dbReference type="NCBI Taxonomy" id="929705"/>
    <lineage>
        <taxon>Bacteria</taxon>
        <taxon>Bacillati</taxon>
        <taxon>Bacillota</taxon>
        <taxon>Clostridia</taxon>
        <taxon>Eubacteriales</taxon>
        <taxon>Clostridiales Family XVII. Incertae Sedis</taxon>
        <taxon>Sulfobacillus</taxon>
    </lineage>
</organism>
<keyword evidence="4 6" id="KW-1133">Transmembrane helix</keyword>
<evidence type="ECO:0008006" key="9">
    <source>
        <dbReference type="Google" id="ProtNLM"/>
    </source>
</evidence>
<evidence type="ECO:0000256" key="5">
    <source>
        <dbReference type="ARBA" id="ARBA00023136"/>
    </source>
</evidence>
<dbReference type="Gene3D" id="1.20.1250.20">
    <property type="entry name" value="MFS general substrate transporter like domains"/>
    <property type="match status" value="1"/>
</dbReference>
<feature type="transmembrane region" description="Helical" evidence="6">
    <location>
        <begin position="138"/>
        <end position="159"/>
    </location>
</feature>
<gene>
    <name evidence="7" type="ORF">SAMN00768000_2986</name>
</gene>
<dbReference type="PANTHER" id="PTHR23513:SF6">
    <property type="entry name" value="MAJOR FACILITATOR SUPERFAMILY ASSOCIATED DOMAIN-CONTAINING PROTEIN"/>
    <property type="match status" value="1"/>
</dbReference>
<dbReference type="SUPFAM" id="SSF103473">
    <property type="entry name" value="MFS general substrate transporter"/>
    <property type="match status" value="1"/>
</dbReference>
<protein>
    <recommendedName>
        <fullName evidence="9">MFS transporter</fullName>
    </recommendedName>
</protein>
<comment type="subcellular location">
    <subcellularLocation>
        <location evidence="1">Cell membrane</location>
        <topology evidence="1">Multi-pass membrane protein</topology>
    </subcellularLocation>
</comment>
<feature type="transmembrane region" description="Helical" evidence="6">
    <location>
        <begin position="94"/>
        <end position="111"/>
    </location>
</feature>
<feature type="transmembrane region" description="Helical" evidence="6">
    <location>
        <begin position="374"/>
        <end position="397"/>
    </location>
</feature>
<reference evidence="8" key="1">
    <citation type="submission" date="2017-04" db="EMBL/GenBank/DDBJ databases">
        <authorList>
            <person name="Varghese N."/>
            <person name="Submissions S."/>
        </authorList>
    </citation>
    <scope>NUCLEOTIDE SEQUENCE [LARGE SCALE GENOMIC DNA]</scope>
    <source>
        <strain evidence="8">DSM 9293</strain>
    </source>
</reference>
<feature type="transmembrane region" description="Helical" evidence="6">
    <location>
        <begin position="38"/>
        <end position="59"/>
    </location>
</feature>
<name>A0A1W1WK75_SULTA</name>
<evidence type="ECO:0000256" key="2">
    <source>
        <dbReference type="ARBA" id="ARBA00022475"/>
    </source>
</evidence>
<evidence type="ECO:0000313" key="8">
    <source>
        <dbReference type="Proteomes" id="UP000192660"/>
    </source>
</evidence>
<feature type="transmembrane region" description="Helical" evidence="6">
    <location>
        <begin position="281"/>
        <end position="301"/>
    </location>
</feature>
<dbReference type="InterPro" id="IPR036259">
    <property type="entry name" value="MFS_trans_sf"/>
</dbReference>
<feature type="transmembrane region" description="Helical" evidence="6">
    <location>
        <begin position="12"/>
        <end position="32"/>
    </location>
</feature>
<keyword evidence="8" id="KW-1185">Reference proteome</keyword>
<dbReference type="AlphaFoldDB" id="A0A1W1WK75"/>
<evidence type="ECO:0000313" key="7">
    <source>
        <dbReference type="EMBL" id="SMC06724.1"/>
    </source>
</evidence>
<dbReference type="EMBL" id="FWWY01000001">
    <property type="protein sequence ID" value="SMC06724.1"/>
    <property type="molecule type" value="Genomic_DNA"/>
</dbReference>
<evidence type="ECO:0000256" key="6">
    <source>
        <dbReference type="SAM" id="Phobius"/>
    </source>
</evidence>
<evidence type="ECO:0000256" key="1">
    <source>
        <dbReference type="ARBA" id="ARBA00004651"/>
    </source>
</evidence>
<proteinExistence type="predicted"/>
<keyword evidence="5 6" id="KW-0472">Membrane</keyword>
<dbReference type="GO" id="GO:0005886">
    <property type="term" value="C:plasma membrane"/>
    <property type="evidence" value="ECO:0007669"/>
    <property type="project" value="UniProtKB-SubCell"/>
</dbReference>
<feature type="transmembrane region" description="Helical" evidence="6">
    <location>
        <begin position="165"/>
        <end position="185"/>
    </location>
</feature>
<evidence type="ECO:0000256" key="4">
    <source>
        <dbReference type="ARBA" id="ARBA00022989"/>
    </source>
</evidence>
<feature type="transmembrane region" description="Helical" evidence="6">
    <location>
        <begin position="307"/>
        <end position="334"/>
    </location>
</feature>
<keyword evidence="2" id="KW-1003">Cell membrane</keyword>
<dbReference type="Proteomes" id="UP000192660">
    <property type="component" value="Unassembled WGS sequence"/>
</dbReference>
<feature type="transmembrane region" description="Helical" evidence="6">
    <location>
        <begin position="252"/>
        <end position="274"/>
    </location>
</feature>
<sequence length="420" mass="44555">MGMKTPTLWLGMWYGISGVSDGLFTTVALWAIQRTGTSPWLITLSGLSLVAPRFVLMYLGKLIDRSGPAPAFVVLNGLGLLTIGATILFSQHPVVVKGLVLGALFLITTLWQEVRLTGKAIVAAEASSAQKVKLNGRLFAVQNGCFLAGFGIAAVLFLYRDWFHAAMVIELGLLLLGLFNLIPILQAPALRRSAQTPPSGSSPNLRYFFDTLKRLWRIPPVRWVLILALLANMSLAPLAVGLPTLVRSRIGAYGTLYSLISAARPVGNIIAVLGSELGAHYSALLGSAAGGIVMGVGYGFLGFLTRGAFFAAGVGLLLAGLGNFFVEAYLTAYWQAQAPASSRAQFLGSLMLLFAIAHPVGLLLYGVLGSSITVSQLFLIGGMGEVVFGLGVLLLGVRVRRSQPLQPESDEMSSSGSEKF</sequence>
<dbReference type="PANTHER" id="PTHR23513">
    <property type="entry name" value="INTEGRAL MEMBRANE EFFLUX PROTEIN-RELATED"/>
    <property type="match status" value="1"/>
</dbReference>
<feature type="transmembrane region" description="Helical" evidence="6">
    <location>
        <begin position="71"/>
        <end position="88"/>
    </location>
</feature>